<sequence>MFVGVSDCGVFYPNRAVLISLRILANILVLLSLTGSIYIIYFVVDRSQKLEQEKPELTLWEKNE</sequence>
<evidence type="ECO:0000256" key="1">
    <source>
        <dbReference type="SAM" id="Phobius"/>
    </source>
</evidence>
<dbReference type="Proteomes" id="UP001529510">
    <property type="component" value="Unassembled WGS sequence"/>
</dbReference>
<evidence type="ECO:0000313" key="3">
    <source>
        <dbReference type="Proteomes" id="UP001529510"/>
    </source>
</evidence>
<organism evidence="2 3">
    <name type="scientific">Cirrhinus mrigala</name>
    <name type="common">Mrigala</name>
    <dbReference type="NCBI Taxonomy" id="683832"/>
    <lineage>
        <taxon>Eukaryota</taxon>
        <taxon>Metazoa</taxon>
        <taxon>Chordata</taxon>
        <taxon>Craniata</taxon>
        <taxon>Vertebrata</taxon>
        <taxon>Euteleostomi</taxon>
        <taxon>Actinopterygii</taxon>
        <taxon>Neopterygii</taxon>
        <taxon>Teleostei</taxon>
        <taxon>Ostariophysi</taxon>
        <taxon>Cypriniformes</taxon>
        <taxon>Cyprinidae</taxon>
        <taxon>Labeoninae</taxon>
        <taxon>Labeonini</taxon>
        <taxon>Cirrhinus</taxon>
    </lineage>
</organism>
<protein>
    <submittedName>
        <fullName evidence="2">Uncharacterized protein</fullName>
    </submittedName>
</protein>
<feature type="transmembrane region" description="Helical" evidence="1">
    <location>
        <begin position="23"/>
        <end position="44"/>
    </location>
</feature>
<proteinExistence type="predicted"/>
<gene>
    <name evidence="2" type="ORF">M9458_016706</name>
</gene>
<name>A0ABD0QTR3_CIRMR</name>
<dbReference type="AlphaFoldDB" id="A0ABD0QTR3"/>
<dbReference type="EMBL" id="JAMKFB020000007">
    <property type="protein sequence ID" value="KAL0189607.1"/>
    <property type="molecule type" value="Genomic_DNA"/>
</dbReference>
<accession>A0ABD0QTR3</accession>
<keyword evidence="3" id="KW-1185">Reference proteome</keyword>
<keyword evidence="1" id="KW-0472">Membrane</keyword>
<keyword evidence="1" id="KW-1133">Transmembrane helix</keyword>
<feature type="non-terminal residue" evidence="2">
    <location>
        <position position="64"/>
    </location>
</feature>
<keyword evidence="1" id="KW-0812">Transmembrane</keyword>
<reference evidence="2 3" key="1">
    <citation type="submission" date="2024-05" db="EMBL/GenBank/DDBJ databases">
        <title>Genome sequencing and assembly of Indian major carp, Cirrhinus mrigala (Hamilton, 1822).</title>
        <authorList>
            <person name="Mohindra V."/>
            <person name="Chowdhury L.M."/>
            <person name="Lal K."/>
            <person name="Jena J.K."/>
        </authorList>
    </citation>
    <scope>NUCLEOTIDE SEQUENCE [LARGE SCALE GENOMIC DNA]</scope>
    <source>
        <strain evidence="2">CM1030</strain>
        <tissue evidence="2">Blood</tissue>
    </source>
</reference>
<evidence type="ECO:0000313" key="2">
    <source>
        <dbReference type="EMBL" id="KAL0189607.1"/>
    </source>
</evidence>
<comment type="caution">
    <text evidence="2">The sequence shown here is derived from an EMBL/GenBank/DDBJ whole genome shotgun (WGS) entry which is preliminary data.</text>
</comment>